<proteinExistence type="inferred from homology"/>
<keyword evidence="8" id="KW-1185">Reference proteome</keyword>
<dbReference type="PANTHER" id="PTHR10372:SF25">
    <property type="entry name" value="PLAKOPHILIN-2"/>
    <property type="match status" value="1"/>
</dbReference>
<evidence type="ECO:0000256" key="6">
    <source>
        <dbReference type="PROSITE-ProRule" id="PRU00259"/>
    </source>
</evidence>
<dbReference type="Pfam" id="PF00514">
    <property type="entry name" value="Arm"/>
    <property type="match status" value="2"/>
</dbReference>
<evidence type="ECO:0000256" key="4">
    <source>
        <dbReference type="ARBA" id="ARBA00022889"/>
    </source>
</evidence>
<dbReference type="InterPro" id="IPR016024">
    <property type="entry name" value="ARM-type_fold"/>
</dbReference>
<dbReference type="SUPFAM" id="SSF48371">
    <property type="entry name" value="ARM repeat"/>
    <property type="match status" value="1"/>
</dbReference>
<organism evidence="7 8">
    <name type="scientific">Phoenicopterus ruber ruber</name>
    <dbReference type="NCBI Taxonomy" id="9218"/>
    <lineage>
        <taxon>Eukaryota</taxon>
        <taxon>Metazoa</taxon>
        <taxon>Chordata</taxon>
        <taxon>Craniata</taxon>
        <taxon>Vertebrata</taxon>
        <taxon>Euteleostomi</taxon>
        <taxon>Archelosauria</taxon>
        <taxon>Archosauria</taxon>
        <taxon>Dinosauria</taxon>
        <taxon>Saurischia</taxon>
        <taxon>Theropoda</taxon>
        <taxon>Coelurosauria</taxon>
        <taxon>Aves</taxon>
        <taxon>Neognathae</taxon>
        <taxon>Neoaves</taxon>
        <taxon>Mirandornithes</taxon>
        <taxon>Phoenicopteriformes</taxon>
        <taxon>Phoenicopteridae</taxon>
        <taxon>Phoenicopterus</taxon>
    </lineage>
</organism>
<comment type="subcellular location">
    <subcellularLocation>
        <location evidence="1">Cell junction</location>
    </subcellularLocation>
</comment>
<dbReference type="Gene3D" id="1.25.10.10">
    <property type="entry name" value="Leucine-rich Repeat Variant"/>
    <property type="match status" value="1"/>
</dbReference>
<feature type="repeat" description="ARM" evidence="6">
    <location>
        <begin position="317"/>
        <end position="352"/>
    </location>
</feature>
<evidence type="ECO:0000313" key="7">
    <source>
        <dbReference type="EMBL" id="KFQ82575.1"/>
    </source>
</evidence>
<dbReference type="PROSITE" id="PS50176">
    <property type="entry name" value="ARM_REPEAT"/>
    <property type="match status" value="2"/>
</dbReference>
<keyword evidence="3" id="KW-0677">Repeat</keyword>
<dbReference type="GO" id="GO:0002934">
    <property type="term" value="P:desmosome organization"/>
    <property type="evidence" value="ECO:0007669"/>
    <property type="project" value="TreeGrafter"/>
</dbReference>
<evidence type="ECO:0000256" key="5">
    <source>
        <dbReference type="ARBA" id="ARBA00022949"/>
    </source>
</evidence>
<evidence type="ECO:0000256" key="3">
    <source>
        <dbReference type="ARBA" id="ARBA00022737"/>
    </source>
</evidence>
<sequence>GSLHRASSVPERVYNMGITENDFAPRTSYGFSYYQSNQVASPSSYTNGWGTRITYKAMEERAQRQPLKRLEVSPQQSPERLSYVSNDFHYDGGISTGFSMRHGDSRRSSRTVPPRYARSEIVGYTLHDSVNRGRSFKRRSNMGAVADGVYPSPTVPLYHQAGNSRSMTDLLEKENYLTSGSAMGQVRSPIASRLESQNRQSLRSSWYQTAFRSTQTRREASQPASITCVTAETDGKRMPLTAALAAAGRNGFLQSEQVTINGSQLGSPEGEMTLEHAVSILKSENTQSTPRILAAATFIQHECFQKSDARRKVFSLGGIPKLVQLLDVQNEDIQRAACGALRNLVFEDNDNKLEVSEQKGIPLLLRLLRHTRDVETKKQITGLLWNLSSNDQLKHLLIREALQTLTEAVLIPYSGWPDRDYPKSSVLTDPDIFYNATGCLR</sequence>
<dbReference type="EMBL" id="KK406667">
    <property type="protein sequence ID" value="KFQ82575.1"/>
    <property type="molecule type" value="Genomic_DNA"/>
</dbReference>
<dbReference type="GO" id="GO:0045110">
    <property type="term" value="P:intermediate filament bundle assembly"/>
    <property type="evidence" value="ECO:0007669"/>
    <property type="project" value="TreeGrafter"/>
</dbReference>
<dbReference type="PANTHER" id="PTHR10372">
    <property type="entry name" value="PLAKOPHILLIN-RELATED"/>
    <property type="match status" value="1"/>
</dbReference>
<gene>
    <name evidence="7" type="ORF">N337_12436</name>
</gene>
<dbReference type="GO" id="GO:0005886">
    <property type="term" value="C:plasma membrane"/>
    <property type="evidence" value="ECO:0007669"/>
    <property type="project" value="TreeGrafter"/>
</dbReference>
<dbReference type="InterPro" id="IPR011989">
    <property type="entry name" value="ARM-like"/>
</dbReference>
<feature type="non-terminal residue" evidence="7">
    <location>
        <position position="441"/>
    </location>
</feature>
<keyword evidence="5" id="KW-0965">Cell junction</keyword>
<evidence type="ECO:0000256" key="1">
    <source>
        <dbReference type="ARBA" id="ARBA00004282"/>
    </source>
</evidence>
<dbReference type="GO" id="GO:0072659">
    <property type="term" value="P:protein localization to plasma membrane"/>
    <property type="evidence" value="ECO:0007669"/>
    <property type="project" value="TreeGrafter"/>
</dbReference>
<dbReference type="GO" id="GO:0005912">
    <property type="term" value="C:adherens junction"/>
    <property type="evidence" value="ECO:0007669"/>
    <property type="project" value="TreeGrafter"/>
</dbReference>
<dbReference type="SMART" id="SM00185">
    <property type="entry name" value="ARM"/>
    <property type="match status" value="2"/>
</dbReference>
<dbReference type="AlphaFoldDB" id="A0A091TYC5"/>
<reference evidence="7 8" key="1">
    <citation type="submission" date="2014-04" db="EMBL/GenBank/DDBJ databases">
        <title>Genome evolution of avian class.</title>
        <authorList>
            <person name="Zhang G."/>
            <person name="Li C."/>
        </authorList>
    </citation>
    <scope>NUCLEOTIDE SEQUENCE [LARGE SCALE GENOMIC DNA]</scope>
    <source>
        <strain evidence="7">BGI_N337</strain>
    </source>
</reference>
<evidence type="ECO:0000256" key="2">
    <source>
        <dbReference type="ARBA" id="ARBA00005462"/>
    </source>
</evidence>
<keyword evidence="4" id="KW-0130">Cell adhesion</keyword>
<protein>
    <submittedName>
        <fullName evidence="7">Plakophilin-2</fullName>
    </submittedName>
</protein>
<dbReference type="InterPro" id="IPR000225">
    <property type="entry name" value="Armadillo"/>
</dbReference>
<dbReference type="GO" id="GO:0007507">
    <property type="term" value="P:heart development"/>
    <property type="evidence" value="ECO:0007669"/>
    <property type="project" value="TreeGrafter"/>
</dbReference>
<comment type="similarity">
    <text evidence="2">Belongs to the beta-catenin family.</text>
</comment>
<dbReference type="GO" id="GO:0098609">
    <property type="term" value="P:cell-cell adhesion"/>
    <property type="evidence" value="ECO:0007669"/>
    <property type="project" value="InterPro"/>
</dbReference>
<evidence type="ECO:0000313" key="8">
    <source>
        <dbReference type="Proteomes" id="UP000053700"/>
    </source>
</evidence>
<dbReference type="Proteomes" id="UP000053700">
    <property type="component" value="Unassembled WGS sequence"/>
</dbReference>
<feature type="non-terminal residue" evidence="7">
    <location>
        <position position="1"/>
    </location>
</feature>
<dbReference type="GO" id="GO:0014704">
    <property type="term" value="C:intercalated disc"/>
    <property type="evidence" value="ECO:0007669"/>
    <property type="project" value="TreeGrafter"/>
</dbReference>
<accession>A0A091TYC5</accession>
<dbReference type="GO" id="GO:0005634">
    <property type="term" value="C:nucleus"/>
    <property type="evidence" value="ECO:0007669"/>
    <property type="project" value="TreeGrafter"/>
</dbReference>
<dbReference type="OrthoDB" id="3245100at2759"/>
<name>A0A091TYC5_PHORB</name>
<dbReference type="GO" id="GO:0005737">
    <property type="term" value="C:cytoplasm"/>
    <property type="evidence" value="ECO:0007669"/>
    <property type="project" value="TreeGrafter"/>
</dbReference>
<feature type="repeat" description="ARM" evidence="6">
    <location>
        <begin position="359"/>
        <end position="402"/>
    </location>
</feature>
<dbReference type="InterPro" id="IPR028435">
    <property type="entry name" value="Plakophilin/d_Catenin"/>
</dbReference>